<evidence type="ECO:0000259" key="8">
    <source>
        <dbReference type="PROSITE" id="PS51100"/>
    </source>
</evidence>
<evidence type="ECO:0000256" key="2">
    <source>
        <dbReference type="ARBA" id="ARBA00022553"/>
    </source>
</evidence>
<dbReference type="Pfam" id="PF02302">
    <property type="entry name" value="PTS_IIB"/>
    <property type="match status" value="1"/>
</dbReference>
<dbReference type="InterPro" id="IPR013012">
    <property type="entry name" value="PTS_EIIB_3"/>
</dbReference>
<evidence type="ECO:0000256" key="1">
    <source>
        <dbReference type="ARBA" id="ARBA00022448"/>
    </source>
</evidence>
<evidence type="ECO:0000256" key="4">
    <source>
        <dbReference type="ARBA" id="ARBA00022679"/>
    </source>
</evidence>
<proteinExistence type="predicted"/>
<dbReference type="CDD" id="cd05564">
    <property type="entry name" value="PTS_IIB_chitobiose_lichenan"/>
    <property type="match status" value="1"/>
</dbReference>
<dbReference type="Proteomes" id="UP000183039">
    <property type="component" value="Unassembled WGS sequence"/>
</dbReference>
<dbReference type="GO" id="GO:0009401">
    <property type="term" value="P:phosphoenolpyruvate-dependent sugar phosphotransferase system"/>
    <property type="evidence" value="ECO:0007669"/>
    <property type="project" value="UniProtKB-KW"/>
</dbReference>
<dbReference type="GO" id="GO:0016301">
    <property type="term" value="F:kinase activity"/>
    <property type="evidence" value="ECO:0007669"/>
    <property type="project" value="UniProtKB-KW"/>
</dbReference>
<dbReference type="OrthoDB" id="9808134at2"/>
<evidence type="ECO:0000256" key="7">
    <source>
        <dbReference type="PROSITE-ProRule" id="PRU00423"/>
    </source>
</evidence>
<organism evidence="10 12">
    <name type="scientific">Enterococcus silesiacus</name>
    <dbReference type="NCBI Taxonomy" id="332949"/>
    <lineage>
        <taxon>Bacteria</taxon>
        <taxon>Bacillati</taxon>
        <taxon>Bacillota</taxon>
        <taxon>Bacilli</taxon>
        <taxon>Lactobacillales</taxon>
        <taxon>Enterococcaceae</taxon>
        <taxon>Enterococcus</taxon>
    </lineage>
</organism>
<dbReference type="Proteomes" id="UP000065511">
    <property type="component" value="Chromosome"/>
</dbReference>
<sequence>MTKKNILLVCGGGASSGFLAQSMKKSAKTQGLTVTVEAVGDSEIEDYIDEKDVVLFGPHLRYMEAELKETMNEFEGIPYDFIPDEYYGAINGEATLNFALSLIAK</sequence>
<keyword evidence="11" id="KW-1185">Reference proteome</keyword>
<reference evidence="9 11" key="2">
    <citation type="submission" date="2015-12" db="EMBL/GenBank/DDBJ databases">
        <authorList>
            <person name="Lauer A."/>
            <person name="Humrighouse B."/>
            <person name="Loparev V."/>
            <person name="Shewmaker P.L."/>
            <person name="Whitney A.M."/>
            <person name="McLaughlin R.W."/>
        </authorList>
    </citation>
    <scope>NUCLEOTIDE SEQUENCE [LARGE SCALE GENOMIC DNA]</scope>
    <source>
        <strain evidence="9 11">LMG 23085</strain>
    </source>
</reference>
<dbReference type="InterPro" id="IPR036095">
    <property type="entry name" value="PTS_EIIB-like_sf"/>
</dbReference>
<dbReference type="EMBL" id="CP013614">
    <property type="protein sequence ID" value="ALS02544.1"/>
    <property type="molecule type" value="Genomic_DNA"/>
</dbReference>
<reference evidence="10 12" key="1">
    <citation type="submission" date="2014-12" db="EMBL/GenBank/DDBJ databases">
        <title>Draft genome sequences of 29 type strains of Enterococci.</title>
        <authorList>
            <person name="Zhong Z."/>
            <person name="Sun Z."/>
            <person name="Liu W."/>
            <person name="Zhang W."/>
            <person name="Zhang H."/>
        </authorList>
    </citation>
    <scope>NUCLEOTIDE SEQUENCE [LARGE SCALE GENOMIC DNA]</scope>
    <source>
        <strain evidence="10 12">DSM 22801</strain>
    </source>
</reference>
<protein>
    <submittedName>
        <fullName evidence="10">PTS lactose transporter subunit IIB</fullName>
    </submittedName>
</protein>
<dbReference type="GO" id="GO:0008982">
    <property type="term" value="F:protein-N(PI)-phosphohistidine-sugar phosphotransferase activity"/>
    <property type="evidence" value="ECO:0007669"/>
    <property type="project" value="InterPro"/>
</dbReference>
<feature type="domain" description="PTS EIIB type-3" evidence="8">
    <location>
        <begin position="3"/>
        <end position="105"/>
    </location>
</feature>
<keyword evidence="5" id="KW-0598">Phosphotransferase system</keyword>
<dbReference type="InterPro" id="IPR051819">
    <property type="entry name" value="PTS_sugar-specific_EIIB"/>
</dbReference>
<dbReference type="AlphaFoldDB" id="A0A0S3KE04"/>
<keyword evidence="1" id="KW-0813">Transport</keyword>
<dbReference type="PANTHER" id="PTHR34581:SF2">
    <property type="entry name" value="PTS SYSTEM N,N'-DIACETYLCHITOBIOSE-SPECIFIC EIIB COMPONENT"/>
    <property type="match status" value="1"/>
</dbReference>
<dbReference type="Gene3D" id="3.40.50.2300">
    <property type="match status" value="1"/>
</dbReference>
<keyword evidence="6" id="KW-0418">Kinase</keyword>
<name>A0A0S3KE04_9ENTE</name>
<dbReference type="InterPro" id="IPR003501">
    <property type="entry name" value="PTS_EIIB_2/3"/>
</dbReference>
<evidence type="ECO:0000256" key="3">
    <source>
        <dbReference type="ARBA" id="ARBA00022597"/>
    </source>
</evidence>
<evidence type="ECO:0000313" key="10">
    <source>
        <dbReference type="EMBL" id="OJG93540.1"/>
    </source>
</evidence>
<evidence type="ECO:0000313" key="11">
    <source>
        <dbReference type="Proteomes" id="UP000065511"/>
    </source>
</evidence>
<dbReference type="RefSeq" id="WP_071876136.1">
    <property type="nucleotide sequence ID" value="NZ_JXLC01000001.1"/>
</dbReference>
<dbReference type="EMBL" id="JXLC01000001">
    <property type="protein sequence ID" value="OJG93540.1"/>
    <property type="molecule type" value="Genomic_DNA"/>
</dbReference>
<dbReference type="PANTHER" id="PTHR34581">
    <property type="entry name" value="PTS SYSTEM N,N'-DIACETYLCHITOBIOSE-SPECIFIC EIIB COMPONENT"/>
    <property type="match status" value="1"/>
</dbReference>
<dbReference type="PROSITE" id="PS51100">
    <property type="entry name" value="PTS_EIIB_TYPE_3"/>
    <property type="match status" value="1"/>
</dbReference>
<gene>
    <name evidence="9" type="ORF">ATZ33_14500</name>
    <name evidence="10" type="ORF">RV15_GL000142</name>
</gene>
<keyword evidence="2" id="KW-0597">Phosphoprotein</keyword>
<dbReference type="KEGG" id="ess:ATZ33_14500"/>
<accession>A0A0S3KE04</accession>
<evidence type="ECO:0000256" key="6">
    <source>
        <dbReference type="ARBA" id="ARBA00022777"/>
    </source>
</evidence>
<evidence type="ECO:0000313" key="12">
    <source>
        <dbReference type="Proteomes" id="UP000183039"/>
    </source>
</evidence>
<feature type="modified residue" description="Phosphocysteine; by EIIA" evidence="7">
    <location>
        <position position="10"/>
    </location>
</feature>
<dbReference type="SUPFAM" id="SSF52794">
    <property type="entry name" value="PTS system IIB component-like"/>
    <property type="match status" value="1"/>
</dbReference>
<evidence type="ECO:0000256" key="5">
    <source>
        <dbReference type="ARBA" id="ARBA00022683"/>
    </source>
</evidence>
<keyword evidence="4" id="KW-0808">Transferase</keyword>
<evidence type="ECO:0000313" key="9">
    <source>
        <dbReference type="EMBL" id="ALS02544.1"/>
    </source>
</evidence>
<keyword evidence="3" id="KW-0762">Sugar transport</keyword>